<dbReference type="Proteomes" id="UP000056419">
    <property type="component" value="Unassembled WGS sequence"/>
</dbReference>
<evidence type="ECO:0000313" key="4">
    <source>
        <dbReference type="EMBL" id="RHM19676.1"/>
    </source>
</evidence>
<keyword evidence="1" id="KW-1133">Transmembrane helix</keyword>
<evidence type="ECO:0000313" key="6">
    <source>
        <dbReference type="Proteomes" id="UP000284604"/>
    </source>
</evidence>
<evidence type="ECO:0000313" key="5">
    <source>
        <dbReference type="Proteomes" id="UP000056419"/>
    </source>
</evidence>
<dbReference type="EMBL" id="QRPN01000005">
    <property type="protein sequence ID" value="RHM19676.1"/>
    <property type="molecule type" value="Genomic_DNA"/>
</dbReference>
<dbReference type="PANTHER" id="PTHR43404">
    <property type="entry name" value="LIPOPOLYSACCHARIDE CHOLINEPHOSPHOTRANSFERASE LICD"/>
    <property type="match status" value="1"/>
</dbReference>
<proteinExistence type="predicted"/>
<dbReference type="Pfam" id="PF04991">
    <property type="entry name" value="LicD"/>
    <property type="match status" value="1"/>
</dbReference>
<accession>A0A108TD05</accession>
<sequence>MSEDLRVKYNPDGSILRQHQLKMLDILIVIDGICKKHGIKYWISDGTLLGAVRHGGFIPWDDDLDIQMMRKDFKHFIKIISKELPENLVLQTHKTDKGYIAPYAKIRDLHSSISEYYNSDVNYKYKGVYIDVFPMEKCSYVFTRISDSLHAHLLYKISHVRAGLMRRIYLNSMFYLLTFIYSLFRLLDCFCVKKENLTFTYGTACGYYNFVNSDIIPLSDINFEGHMFNAPHAPELILKKQYGNYMELPAEESRETHTLSVELNK</sequence>
<dbReference type="PATRIC" id="fig|46506.5.peg.253"/>
<dbReference type="EMBL" id="LRGC01000001">
    <property type="protein sequence ID" value="KWR57700.1"/>
    <property type="molecule type" value="Genomic_DNA"/>
</dbReference>
<name>A0A108TD05_BACSE</name>
<dbReference type="RefSeq" id="WP_060385008.1">
    <property type="nucleotide sequence ID" value="NZ_JAQDRC010000017.1"/>
</dbReference>
<dbReference type="Proteomes" id="UP000284604">
    <property type="component" value="Unassembled WGS sequence"/>
</dbReference>
<feature type="domain" description="LicD/FKTN/FKRP nucleotidyltransferase" evidence="2">
    <location>
        <begin position="34"/>
        <end position="139"/>
    </location>
</feature>
<dbReference type="InterPro" id="IPR007074">
    <property type="entry name" value="LicD/FKTN/FKRP_NTP_transf"/>
</dbReference>
<evidence type="ECO:0000256" key="1">
    <source>
        <dbReference type="SAM" id="Phobius"/>
    </source>
</evidence>
<reference evidence="4 6" key="3">
    <citation type="submission" date="2018-08" db="EMBL/GenBank/DDBJ databases">
        <title>A genome reference for cultivated species of the human gut microbiota.</title>
        <authorList>
            <person name="Zou Y."/>
            <person name="Xue W."/>
            <person name="Luo G."/>
        </authorList>
    </citation>
    <scope>NUCLEOTIDE SEQUENCE [LARGE SCALE GENOMIC DNA]</scope>
    <source>
        <strain evidence="4 6">AF35-20</strain>
    </source>
</reference>
<keyword evidence="1" id="KW-0812">Transmembrane</keyword>
<reference evidence="3 5" key="1">
    <citation type="journal article" date="2016" name="BMC Genomics">
        <title>Type VI secretion systems of human gut Bacteroidales segregate into three genetic architectures, two of which are contained on mobile genetic elements.</title>
        <authorList>
            <person name="Coyne M.J."/>
            <person name="Roelofs K.G."/>
            <person name="Comstock L.E."/>
        </authorList>
    </citation>
    <scope>NUCLEOTIDE SEQUENCE [LARGE SCALE GENOMIC DNA]</scope>
    <source>
        <strain evidence="3 5">CL09T03C01</strain>
    </source>
</reference>
<gene>
    <name evidence="3" type="ORF">AA415_00241</name>
    <name evidence="4" type="ORF">DWZ78_07060</name>
</gene>
<dbReference type="AlphaFoldDB" id="A0A108TD05"/>
<dbReference type="PANTHER" id="PTHR43404:SF2">
    <property type="entry name" value="LIPOPOLYSACCHARIDE CHOLINEPHOSPHOTRANSFERASE LICD"/>
    <property type="match status" value="1"/>
</dbReference>
<comment type="caution">
    <text evidence="3">The sequence shown here is derived from an EMBL/GenBank/DDBJ whole genome shotgun (WGS) entry which is preliminary data.</text>
</comment>
<dbReference type="GO" id="GO:0009100">
    <property type="term" value="P:glycoprotein metabolic process"/>
    <property type="evidence" value="ECO:0007669"/>
    <property type="project" value="UniProtKB-ARBA"/>
</dbReference>
<feature type="transmembrane region" description="Helical" evidence="1">
    <location>
        <begin position="168"/>
        <end position="187"/>
    </location>
</feature>
<reference evidence="3" key="2">
    <citation type="submission" date="2016-01" db="EMBL/GenBank/DDBJ databases">
        <authorList>
            <person name="McClelland M."/>
            <person name="Jain A."/>
            <person name="Saraogi P."/>
            <person name="Mendelson R."/>
            <person name="Westerman R."/>
            <person name="SanMiguel P."/>
            <person name="Csonka L."/>
        </authorList>
    </citation>
    <scope>NUCLEOTIDE SEQUENCE</scope>
    <source>
        <strain evidence="3">CL09T03C01</strain>
    </source>
</reference>
<protein>
    <submittedName>
        <fullName evidence="3">LPS biosynthesis protein</fullName>
    </submittedName>
    <submittedName>
        <fullName evidence="4">LicD family protein</fullName>
    </submittedName>
</protein>
<evidence type="ECO:0000313" key="3">
    <source>
        <dbReference type="EMBL" id="KWR57700.1"/>
    </source>
</evidence>
<evidence type="ECO:0000259" key="2">
    <source>
        <dbReference type="Pfam" id="PF04991"/>
    </source>
</evidence>
<dbReference type="InterPro" id="IPR052942">
    <property type="entry name" value="LPS_cholinephosphotransferase"/>
</dbReference>
<keyword evidence="5" id="KW-1185">Reference proteome</keyword>
<keyword evidence="1" id="KW-0472">Membrane</keyword>
<dbReference type="STRING" id="46506.AA415_00241"/>
<organism evidence="3 5">
    <name type="scientific">Bacteroides stercoris</name>
    <dbReference type="NCBI Taxonomy" id="46506"/>
    <lineage>
        <taxon>Bacteria</taxon>
        <taxon>Pseudomonadati</taxon>
        <taxon>Bacteroidota</taxon>
        <taxon>Bacteroidia</taxon>
        <taxon>Bacteroidales</taxon>
        <taxon>Bacteroidaceae</taxon>
        <taxon>Bacteroides</taxon>
    </lineage>
</organism>